<dbReference type="GO" id="GO:0008770">
    <property type="term" value="F:[acyl-carrier-protein] phosphodiesterase activity"/>
    <property type="evidence" value="ECO:0007669"/>
    <property type="project" value="InterPro"/>
</dbReference>
<sequence>MNFLAHLHIATECQSQPMGNLLADFVRGKPDGRFSEETVDGVYLHRHVDSYIDSLDAIKRCRALFPKHLYRFSAIALDIFWDHALTTQWQQFHHQPFTQFLLDTEHQSRSAISHEPYPLPEHFLFMYDKMWKEQWLPSYQDIETLPFVLKRMSMRSPRMGPLADTAATLVVHRDTLLDEFPAIYNDVLASAKHFRKQQKEKRP</sequence>
<dbReference type="AlphaFoldDB" id="A0A135I2U2"/>
<keyword evidence="4" id="KW-0276">Fatty acid metabolism</keyword>
<organism evidence="5 6">
    <name type="scientific">Enterovibrio coralii</name>
    <dbReference type="NCBI Taxonomy" id="294935"/>
    <lineage>
        <taxon>Bacteria</taxon>
        <taxon>Pseudomonadati</taxon>
        <taxon>Pseudomonadota</taxon>
        <taxon>Gammaproteobacteria</taxon>
        <taxon>Vibrionales</taxon>
        <taxon>Vibrionaceae</taxon>
        <taxon>Enterovibrio</taxon>
    </lineage>
</organism>
<evidence type="ECO:0000256" key="1">
    <source>
        <dbReference type="ARBA" id="ARBA00022516"/>
    </source>
</evidence>
<evidence type="ECO:0000256" key="4">
    <source>
        <dbReference type="ARBA" id="ARBA00023160"/>
    </source>
</evidence>
<dbReference type="RefSeq" id="WP_067420008.1">
    <property type="nucleotide sequence ID" value="NZ_LNTY01000060.1"/>
</dbReference>
<keyword evidence="4" id="KW-0275">Fatty acid biosynthesis</keyword>
<evidence type="ECO:0000256" key="2">
    <source>
        <dbReference type="ARBA" id="ARBA00022801"/>
    </source>
</evidence>
<dbReference type="PANTHER" id="PTHR38764:SF1">
    <property type="entry name" value="ACYL CARRIER PROTEIN PHOSPHODIESTERASE"/>
    <property type="match status" value="1"/>
</dbReference>
<accession>A0A135I2U2</accession>
<protein>
    <submittedName>
        <fullName evidence="5">ACP phosphodiesterase</fullName>
    </submittedName>
</protein>
<dbReference type="STRING" id="294935.ATN88_12620"/>
<dbReference type="PANTHER" id="PTHR38764">
    <property type="entry name" value="ACYL CARRIER PROTEIN PHOSPHODIESTERASE"/>
    <property type="match status" value="1"/>
</dbReference>
<reference evidence="5 6" key="1">
    <citation type="submission" date="2015-11" db="EMBL/GenBank/DDBJ databases">
        <title>Genomic Taxonomy of the Vibrionaceae.</title>
        <authorList>
            <person name="Gomez-Gil B."/>
            <person name="Enciso-Ibarra J."/>
        </authorList>
    </citation>
    <scope>NUCLEOTIDE SEQUENCE [LARGE SCALE GENOMIC DNA]</scope>
    <source>
        <strain evidence="5 6">CAIM 912</strain>
    </source>
</reference>
<name>A0A135I2U2_9GAMM</name>
<dbReference type="Pfam" id="PF04336">
    <property type="entry name" value="ACP_PD"/>
    <property type="match status" value="1"/>
</dbReference>
<evidence type="ECO:0000256" key="3">
    <source>
        <dbReference type="ARBA" id="ARBA00023098"/>
    </source>
</evidence>
<dbReference type="EMBL" id="LNTY01000060">
    <property type="protein sequence ID" value="KXF79757.1"/>
    <property type="molecule type" value="Genomic_DNA"/>
</dbReference>
<dbReference type="OrthoDB" id="8442777at2"/>
<keyword evidence="6" id="KW-1185">Reference proteome</keyword>
<proteinExistence type="predicted"/>
<dbReference type="InterPro" id="IPR007431">
    <property type="entry name" value="ACP_PD"/>
</dbReference>
<evidence type="ECO:0000313" key="5">
    <source>
        <dbReference type="EMBL" id="KXF79757.1"/>
    </source>
</evidence>
<keyword evidence="2" id="KW-0378">Hydrolase</keyword>
<evidence type="ECO:0000313" key="6">
    <source>
        <dbReference type="Proteomes" id="UP000070529"/>
    </source>
</evidence>
<dbReference type="GO" id="GO:0006633">
    <property type="term" value="P:fatty acid biosynthetic process"/>
    <property type="evidence" value="ECO:0007669"/>
    <property type="project" value="UniProtKB-KW"/>
</dbReference>
<gene>
    <name evidence="5" type="ORF">ATN88_12620</name>
</gene>
<dbReference type="Proteomes" id="UP000070529">
    <property type="component" value="Unassembled WGS sequence"/>
</dbReference>
<keyword evidence="3" id="KW-0443">Lipid metabolism</keyword>
<comment type="caution">
    <text evidence="5">The sequence shown here is derived from an EMBL/GenBank/DDBJ whole genome shotgun (WGS) entry which is preliminary data.</text>
</comment>
<keyword evidence="1" id="KW-0444">Lipid biosynthesis</keyword>
<dbReference type="PIRSF" id="PIRSF011489">
    <property type="entry name" value="DUF479"/>
    <property type="match status" value="1"/>
</dbReference>